<feature type="region of interest" description="Disordered" evidence="6">
    <location>
        <begin position="279"/>
        <end position="320"/>
    </location>
</feature>
<keyword evidence="5" id="KW-0539">Nucleus</keyword>
<sequence>MQPPPPPAPPYYGDRGGMAYSGPSEAASRASTQAQQRGENQAGPSSSSASPSSSSKPVPKVSCLECRASKVKCLPQTAQDPPGYPCARCNRLSKSCVYEKHKRGRKPDSVKYGKLEKQLETLLQELRAEKERASSRGGSSAGRKAEQKGGNGQGSVGQGEGDEDLEDEDEDDDDDEGPVAKRLRTETAEILTNWGSSSSSPSPSTRLAVPPISTKPRLTSKAGRRSGGSTAGDDGEAGRGEEDSLPEPGAPLLSNPLKLLAQASAGEDDEDVVTAAATPTSGSAAVARGQTGSHTTSPPPFHTAASSSAAPRRPRDRLGLYDAKPEIGPDLDPITLNLITLPAAKQLWAFFLEKLSHPLILLDRSIYTFEYTRPRSAFLLSVGLALAARLHLSSSSLRTAEIADKLDEHVLKVIIPVVLLEGKRSIHCVKAFLLLAGYNGQSIPLTQDRSFSYVTHAFSMCVELDLNCKMVSTSADPNDEELQRKLRERERTYFLAWTYFFSICLHHGRHCSLSIHDRVVAASNDWHLSKFALPEDAGLVSNLQLRKLISRNLDYYHQHVAPLMPQAGAAGGKGSSEPDEACRLLLEFHRKSINEDLDAWHAQWVLPQVAAASAAAAAAGSSSKKQGSTDSVTDTASAPLRLQSTAFYHSYATLILHSLPLRSNHAGGRSTSASPSADEVLAPFRRKADEAALSCVALFLRLPRDQLVYGHNSAYVTVGFAAVHALRAPHGTLLGAEAGGSGTASAANADVDVDDDQVLGMVKRVVETMEEAGRVTEHRKAFATGYAVFLRKLIAIHEMRRARKGGRAALAGGEHHKAGPASQKEAVSGPQQHRRDTVISRPSGAYDAMQPAAGPSSAPSSAPPVMGPANQFAAGTEQHFGTSTGQDSFDHSRMASYNGSGQGHGRGPGSGGSLTPYSSVSSHQGQGQGQGYFPQHHHHPNASARVGSPSQHFFNNSSSFNFDPSTLAPASSSSANLLDELLMAQPLGLQFDSWLDDLGGLAAGAGGGGMAGTGFGGGNGEEGGAAPNGGQAGYNGGGM</sequence>
<feature type="region of interest" description="Disordered" evidence="6">
    <location>
        <begin position="126"/>
        <end position="253"/>
    </location>
</feature>
<dbReference type="AlphaFoldDB" id="A0A316UL80"/>
<evidence type="ECO:0000313" key="8">
    <source>
        <dbReference type="EMBL" id="PWN25999.1"/>
    </source>
</evidence>
<organism evidence="8 9">
    <name type="scientific">Jaminaea rosea</name>
    <dbReference type="NCBI Taxonomy" id="1569628"/>
    <lineage>
        <taxon>Eukaryota</taxon>
        <taxon>Fungi</taxon>
        <taxon>Dikarya</taxon>
        <taxon>Basidiomycota</taxon>
        <taxon>Ustilaginomycotina</taxon>
        <taxon>Exobasidiomycetes</taxon>
        <taxon>Microstromatales</taxon>
        <taxon>Microstromatales incertae sedis</taxon>
        <taxon>Jaminaea</taxon>
    </lineage>
</organism>
<feature type="compositionally biased region" description="Low complexity" evidence="6">
    <location>
        <begin position="848"/>
        <end position="860"/>
    </location>
</feature>
<dbReference type="Gene3D" id="4.10.240.10">
    <property type="entry name" value="Zn(2)-C6 fungal-type DNA-binding domain"/>
    <property type="match status" value="1"/>
</dbReference>
<feature type="compositionally biased region" description="Acidic residues" evidence="6">
    <location>
        <begin position="160"/>
        <end position="177"/>
    </location>
</feature>
<evidence type="ECO:0000256" key="6">
    <source>
        <dbReference type="SAM" id="MobiDB-lite"/>
    </source>
</evidence>
<dbReference type="SUPFAM" id="SSF57701">
    <property type="entry name" value="Zn2/Cys6 DNA-binding domain"/>
    <property type="match status" value="1"/>
</dbReference>
<proteinExistence type="predicted"/>
<evidence type="ECO:0000313" key="9">
    <source>
        <dbReference type="Proteomes" id="UP000245884"/>
    </source>
</evidence>
<dbReference type="STRING" id="1569628.A0A316UL80"/>
<keyword evidence="3" id="KW-0238">DNA-binding</keyword>
<dbReference type="EMBL" id="KZ819673">
    <property type="protein sequence ID" value="PWN25999.1"/>
    <property type="molecule type" value="Genomic_DNA"/>
</dbReference>
<reference evidence="8 9" key="1">
    <citation type="journal article" date="2018" name="Mol. Biol. Evol.">
        <title>Broad Genomic Sampling Reveals a Smut Pathogenic Ancestry of the Fungal Clade Ustilaginomycotina.</title>
        <authorList>
            <person name="Kijpornyongpan T."/>
            <person name="Mondo S.J."/>
            <person name="Barry K."/>
            <person name="Sandor L."/>
            <person name="Lee J."/>
            <person name="Lipzen A."/>
            <person name="Pangilinan J."/>
            <person name="LaButti K."/>
            <person name="Hainaut M."/>
            <person name="Henrissat B."/>
            <person name="Grigoriev I.V."/>
            <person name="Spatafora J.W."/>
            <person name="Aime M.C."/>
        </authorList>
    </citation>
    <scope>NUCLEOTIDE SEQUENCE [LARGE SCALE GENOMIC DNA]</scope>
    <source>
        <strain evidence="8 9">MCA 5214</strain>
    </source>
</reference>
<feature type="compositionally biased region" description="Low complexity" evidence="6">
    <location>
        <begin position="44"/>
        <end position="61"/>
    </location>
</feature>
<gene>
    <name evidence="8" type="ORF">BDZ90DRAFT_280976</name>
</gene>
<evidence type="ECO:0000256" key="3">
    <source>
        <dbReference type="ARBA" id="ARBA00023125"/>
    </source>
</evidence>
<dbReference type="InterPro" id="IPR051089">
    <property type="entry name" value="prtT"/>
</dbReference>
<dbReference type="PANTHER" id="PTHR31845">
    <property type="entry name" value="FINGER DOMAIN PROTEIN, PUTATIVE-RELATED"/>
    <property type="match status" value="1"/>
</dbReference>
<dbReference type="CDD" id="cd00067">
    <property type="entry name" value="GAL4"/>
    <property type="match status" value="1"/>
</dbReference>
<keyword evidence="2" id="KW-0805">Transcription regulation</keyword>
<dbReference type="Proteomes" id="UP000245884">
    <property type="component" value="Unassembled WGS sequence"/>
</dbReference>
<evidence type="ECO:0000256" key="2">
    <source>
        <dbReference type="ARBA" id="ARBA00023015"/>
    </source>
</evidence>
<dbReference type="GO" id="GO:0000981">
    <property type="term" value="F:DNA-binding transcription factor activity, RNA polymerase II-specific"/>
    <property type="evidence" value="ECO:0007669"/>
    <property type="project" value="InterPro"/>
</dbReference>
<dbReference type="PROSITE" id="PS50048">
    <property type="entry name" value="ZN2_CY6_FUNGAL_2"/>
    <property type="match status" value="1"/>
</dbReference>
<feature type="region of interest" description="Disordered" evidence="6">
    <location>
        <begin position="1"/>
        <end position="61"/>
    </location>
</feature>
<feature type="compositionally biased region" description="Pro residues" evidence="6">
    <location>
        <begin position="1"/>
        <end position="10"/>
    </location>
</feature>
<keyword evidence="9" id="KW-1185">Reference proteome</keyword>
<dbReference type="SMART" id="SM00066">
    <property type="entry name" value="GAL4"/>
    <property type="match status" value="1"/>
</dbReference>
<evidence type="ECO:0000256" key="4">
    <source>
        <dbReference type="ARBA" id="ARBA00023163"/>
    </source>
</evidence>
<evidence type="ECO:0000256" key="1">
    <source>
        <dbReference type="ARBA" id="ARBA00004123"/>
    </source>
</evidence>
<feature type="compositionally biased region" description="Gly residues" evidence="6">
    <location>
        <begin position="149"/>
        <end position="159"/>
    </location>
</feature>
<dbReference type="InterPro" id="IPR001138">
    <property type="entry name" value="Zn2Cys6_DnaBD"/>
</dbReference>
<dbReference type="OrthoDB" id="3163292at2759"/>
<dbReference type="GO" id="GO:0000976">
    <property type="term" value="F:transcription cis-regulatory region binding"/>
    <property type="evidence" value="ECO:0007669"/>
    <property type="project" value="TreeGrafter"/>
</dbReference>
<dbReference type="RefSeq" id="XP_025360611.1">
    <property type="nucleotide sequence ID" value="XM_025509328.1"/>
</dbReference>
<feature type="compositionally biased region" description="Low complexity" evidence="6">
    <location>
        <begin position="26"/>
        <end position="37"/>
    </location>
</feature>
<dbReference type="CDD" id="cd12148">
    <property type="entry name" value="fungal_TF_MHR"/>
    <property type="match status" value="1"/>
</dbReference>
<dbReference type="GO" id="GO:0005634">
    <property type="term" value="C:nucleus"/>
    <property type="evidence" value="ECO:0007669"/>
    <property type="project" value="UniProtKB-SubCell"/>
</dbReference>
<comment type="subcellular location">
    <subcellularLocation>
        <location evidence="1">Nucleus</location>
    </subcellularLocation>
</comment>
<feature type="region of interest" description="Disordered" evidence="6">
    <location>
        <begin position="806"/>
        <end position="950"/>
    </location>
</feature>
<feature type="domain" description="Zn(2)-C6 fungal-type" evidence="7">
    <location>
        <begin position="62"/>
        <end position="98"/>
    </location>
</feature>
<accession>A0A316UL80</accession>
<dbReference type="PANTHER" id="PTHR31845:SF19">
    <property type="entry name" value="TRANSCRIPTION FACTOR DOMAIN-CONTAINING PROTEIN"/>
    <property type="match status" value="1"/>
</dbReference>
<name>A0A316UL80_9BASI</name>
<evidence type="ECO:0000259" key="7">
    <source>
        <dbReference type="PROSITE" id="PS50048"/>
    </source>
</evidence>
<dbReference type="InterPro" id="IPR036864">
    <property type="entry name" value="Zn2-C6_fun-type_DNA-bd_sf"/>
</dbReference>
<evidence type="ECO:0000256" key="5">
    <source>
        <dbReference type="ARBA" id="ARBA00023242"/>
    </source>
</evidence>
<feature type="compositionally biased region" description="Gly residues" evidence="6">
    <location>
        <begin position="900"/>
        <end position="912"/>
    </location>
</feature>
<protein>
    <recommendedName>
        <fullName evidence="7">Zn(2)-C6 fungal-type domain-containing protein</fullName>
    </recommendedName>
</protein>
<keyword evidence="4" id="KW-0804">Transcription</keyword>
<dbReference type="PROSITE" id="PS00463">
    <property type="entry name" value="ZN2_CY6_FUNGAL_1"/>
    <property type="match status" value="1"/>
</dbReference>
<dbReference type="GO" id="GO:0008270">
    <property type="term" value="F:zinc ion binding"/>
    <property type="evidence" value="ECO:0007669"/>
    <property type="project" value="InterPro"/>
</dbReference>
<dbReference type="GeneID" id="37031151"/>